<dbReference type="Pfam" id="PF12091">
    <property type="entry name" value="DUF3567"/>
    <property type="match status" value="1"/>
</dbReference>
<dbReference type="RefSeq" id="WP_006161303.1">
    <property type="nucleotide sequence ID" value="NZ_CP010536.1"/>
</dbReference>
<evidence type="ECO:0008006" key="3">
    <source>
        <dbReference type="Google" id="ProtNLM"/>
    </source>
</evidence>
<dbReference type="InterPro" id="IPR021951">
    <property type="entry name" value="DUF3567"/>
</dbReference>
<reference evidence="1 2" key="1">
    <citation type="journal article" date="2015" name="Genome Announc.">
        <title>Complete Genome Sequence of Cupriavidus basilensis 4G11, Isolated from the Oak Ridge Field Research Center Site.</title>
        <authorList>
            <person name="Ray J."/>
            <person name="Waters R.J."/>
            <person name="Skerker J.M."/>
            <person name="Kuehl J.V."/>
            <person name="Price M.N."/>
            <person name="Huang J."/>
            <person name="Chakraborty R."/>
            <person name="Arkin A.P."/>
            <person name="Deutschbauer A."/>
        </authorList>
    </citation>
    <scope>NUCLEOTIDE SEQUENCE [LARGE SCALE GENOMIC DNA]</scope>
    <source>
        <strain evidence="1">4G11</strain>
    </source>
</reference>
<dbReference type="EMBL" id="CP010536">
    <property type="protein sequence ID" value="AJG17565.1"/>
    <property type="molecule type" value="Genomic_DNA"/>
</dbReference>
<keyword evidence="2" id="KW-1185">Reference proteome</keyword>
<evidence type="ECO:0000313" key="2">
    <source>
        <dbReference type="Proteomes" id="UP000031843"/>
    </source>
</evidence>
<dbReference type="Proteomes" id="UP000031843">
    <property type="component" value="Chromosome main"/>
</dbReference>
<name>A0A0C4Y3X5_9BURK</name>
<organism evidence="1 2">
    <name type="scientific">Cupriavidus basilensis</name>
    <dbReference type="NCBI Taxonomy" id="68895"/>
    <lineage>
        <taxon>Bacteria</taxon>
        <taxon>Pseudomonadati</taxon>
        <taxon>Pseudomonadota</taxon>
        <taxon>Betaproteobacteria</taxon>
        <taxon>Burkholderiales</taxon>
        <taxon>Burkholderiaceae</taxon>
        <taxon>Cupriavidus</taxon>
    </lineage>
</organism>
<accession>A0A0C4Y3X5</accession>
<dbReference type="KEGG" id="cbw:RR42_m0150"/>
<protein>
    <recommendedName>
        <fullName evidence="3">DUF3567 domain-containing protein</fullName>
    </recommendedName>
</protein>
<dbReference type="STRING" id="68895.RR42_m0150"/>
<sequence length="85" mass="9611">MQMIYNSDNYCIVEFGADVEHAPLASGGYEIVDKNLKREIFLGGQMAESFRADVTRLIESEPSVEEVDDFLGKFDTVMIHPLVMH</sequence>
<dbReference type="OrthoDB" id="9153776at2"/>
<evidence type="ECO:0000313" key="1">
    <source>
        <dbReference type="EMBL" id="AJG17565.1"/>
    </source>
</evidence>
<gene>
    <name evidence="1" type="ORF">RR42_m0150</name>
</gene>
<dbReference type="AlphaFoldDB" id="A0A0C4Y3X5"/>
<proteinExistence type="predicted"/>